<keyword evidence="2" id="KW-1185">Reference proteome</keyword>
<dbReference type="EMBL" id="BAABHD010000022">
    <property type="protein sequence ID" value="GAA4452969.1"/>
    <property type="molecule type" value="Genomic_DNA"/>
</dbReference>
<proteinExistence type="predicted"/>
<organism evidence="1 2">
    <name type="scientific">Nibrella saemangeumensis</name>
    <dbReference type="NCBI Taxonomy" id="1084526"/>
    <lineage>
        <taxon>Bacteria</taxon>
        <taxon>Pseudomonadati</taxon>
        <taxon>Bacteroidota</taxon>
        <taxon>Cytophagia</taxon>
        <taxon>Cytophagales</taxon>
        <taxon>Spirosomataceae</taxon>
        <taxon>Nibrella</taxon>
    </lineage>
</organism>
<comment type="caution">
    <text evidence="1">The sequence shown here is derived from an EMBL/GenBank/DDBJ whole genome shotgun (WGS) entry which is preliminary data.</text>
</comment>
<sequence length="59" mass="6488">MTDAVFIYPYNREAATELERGAKNLSGITHYMSNTGHSTPNRMKVLNTCLPDNGICVNG</sequence>
<dbReference type="Proteomes" id="UP001501175">
    <property type="component" value="Unassembled WGS sequence"/>
</dbReference>
<evidence type="ECO:0000313" key="1">
    <source>
        <dbReference type="EMBL" id="GAA4452969.1"/>
    </source>
</evidence>
<accession>A0ABP8MQU8</accession>
<name>A0ABP8MQU8_9BACT</name>
<gene>
    <name evidence="1" type="ORF">GCM10023189_17250</name>
</gene>
<protein>
    <submittedName>
        <fullName evidence="1">Uncharacterized protein</fullName>
    </submittedName>
</protein>
<evidence type="ECO:0000313" key="2">
    <source>
        <dbReference type="Proteomes" id="UP001501175"/>
    </source>
</evidence>
<reference evidence="2" key="1">
    <citation type="journal article" date="2019" name="Int. J. Syst. Evol. Microbiol.">
        <title>The Global Catalogue of Microorganisms (GCM) 10K type strain sequencing project: providing services to taxonomists for standard genome sequencing and annotation.</title>
        <authorList>
            <consortium name="The Broad Institute Genomics Platform"/>
            <consortium name="The Broad Institute Genome Sequencing Center for Infectious Disease"/>
            <person name="Wu L."/>
            <person name="Ma J."/>
        </authorList>
    </citation>
    <scope>NUCLEOTIDE SEQUENCE [LARGE SCALE GENOMIC DNA]</scope>
    <source>
        <strain evidence="2">JCM 17927</strain>
    </source>
</reference>